<evidence type="ECO:0000256" key="1">
    <source>
        <dbReference type="SAM" id="MobiDB-lite"/>
    </source>
</evidence>
<dbReference type="InterPro" id="IPR009937">
    <property type="entry name" value="Phage_holin_3_6"/>
</dbReference>
<evidence type="ECO:0000313" key="3">
    <source>
        <dbReference type="EMBL" id="ENO18484.1"/>
    </source>
</evidence>
<name>N6WE05_9ACTO</name>
<keyword evidence="2" id="KW-0472">Membrane</keyword>
<evidence type="ECO:0000313" key="4">
    <source>
        <dbReference type="Proteomes" id="UP000013015"/>
    </source>
</evidence>
<keyword evidence="4" id="KW-1185">Reference proteome</keyword>
<dbReference type="Proteomes" id="UP000013015">
    <property type="component" value="Unassembled WGS sequence"/>
</dbReference>
<dbReference type="HOGENOM" id="CLU_106273_3_1_11"/>
<dbReference type="STRING" id="888050.HMPREF9004_0741"/>
<feature type="compositionally biased region" description="Polar residues" evidence="1">
    <location>
        <begin position="11"/>
        <end position="27"/>
    </location>
</feature>
<organism evidence="3 4">
    <name type="scientific">Schaalia cardiffensis F0333</name>
    <dbReference type="NCBI Taxonomy" id="888050"/>
    <lineage>
        <taxon>Bacteria</taxon>
        <taxon>Bacillati</taxon>
        <taxon>Actinomycetota</taxon>
        <taxon>Actinomycetes</taxon>
        <taxon>Actinomycetales</taxon>
        <taxon>Actinomycetaceae</taxon>
        <taxon>Schaalia</taxon>
    </lineage>
</organism>
<proteinExistence type="predicted"/>
<dbReference type="EMBL" id="AQHZ01000013">
    <property type="protein sequence ID" value="ENO18484.1"/>
    <property type="molecule type" value="Genomic_DNA"/>
</dbReference>
<feature type="transmembrane region" description="Helical" evidence="2">
    <location>
        <begin position="94"/>
        <end position="122"/>
    </location>
</feature>
<dbReference type="eggNOG" id="ENOG5033M0G">
    <property type="taxonomic scope" value="Bacteria"/>
</dbReference>
<protein>
    <recommendedName>
        <fullName evidence="5">Integral membrane protein</fullName>
    </recommendedName>
</protein>
<comment type="caution">
    <text evidence="3">The sequence shown here is derived from an EMBL/GenBank/DDBJ whole genome shotgun (WGS) entry which is preliminary data.</text>
</comment>
<dbReference type="AlphaFoldDB" id="N6WE05"/>
<accession>N6WE05</accession>
<keyword evidence="2" id="KW-0812">Transmembrane</keyword>
<sequence>MPPMTTPIEPPSTTQRTQRAATWSTEPQRPASMGELFSALSTQVTTLVNGEIELNKLKVKNFAKKFGAGGALLALAAVFALYLLAWVFHTIELAIAVALPAWAASLITTVILLLIVAVLAAVGASLLGKSQADVPDPKDGLTRDIDALKKGLGK</sequence>
<gene>
    <name evidence="3" type="ORF">HMPREF9004_0741</name>
</gene>
<evidence type="ECO:0000256" key="2">
    <source>
        <dbReference type="SAM" id="Phobius"/>
    </source>
</evidence>
<evidence type="ECO:0008006" key="5">
    <source>
        <dbReference type="Google" id="ProtNLM"/>
    </source>
</evidence>
<dbReference type="PATRIC" id="fig|888050.3.peg.707"/>
<keyword evidence="2" id="KW-1133">Transmembrane helix</keyword>
<feature type="compositionally biased region" description="Pro residues" evidence="1">
    <location>
        <begin position="1"/>
        <end position="10"/>
    </location>
</feature>
<feature type="region of interest" description="Disordered" evidence="1">
    <location>
        <begin position="1"/>
        <end position="28"/>
    </location>
</feature>
<feature type="transmembrane region" description="Helical" evidence="2">
    <location>
        <begin position="66"/>
        <end position="88"/>
    </location>
</feature>
<dbReference type="Pfam" id="PF07332">
    <property type="entry name" value="Phage_holin_3_6"/>
    <property type="match status" value="1"/>
</dbReference>
<reference evidence="3 4" key="1">
    <citation type="submission" date="2013-03" db="EMBL/GenBank/DDBJ databases">
        <title>Reference genome for the Human Microbiome Project.</title>
        <authorList>
            <person name="Aqrawi P."/>
            <person name="Ayvaz T."/>
            <person name="Bess C."/>
            <person name="Blankenburg K."/>
            <person name="Coyle M."/>
            <person name="Deng J."/>
            <person name="Forbes L."/>
            <person name="Fowler G."/>
            <person name="Francisco L."/>
            <person name="Fu Q."/>
            <person name="Gibbs R."/>
            <person name="Gross S."/>
            <person name="Gubbala S."/>
            <person name="Hale W."/>
            <person name="Hemphill L."/>
            <person name="Highlander S."/>
            <person name="Hirani K."/>
            <person name="Jackson L."/>
            <person name="Jakkamsetti A."/>
            <person name="Javaid M."/>
            <person name="Jayaseelan J.C."/>
            <person name="Jiang H."/>
            <person name="Joshi V."/>
            <person name="Korchina V."/>
            <person name="Kovar C."/>
            <person name="Lara F."/>
            <person name="Lee S."/>
            <person name="Liu Y."/>
            <person name="Mata R."/>
            <person name="Mathew T."/>
            <person name="Munidasa M."/>
            <person name="Muzny D."/>
            <person name="Nazareth L."/>
            <person name="Ngo R."/>
            <person name="Nguyen L."/>
            <person name="Nguyen N."/>
            <person name="Okwuonu G."/>
            <person name="Ongeri F."/>
            <person name="Palculict T."/>
            <person name="Patil S."/>
            <person name="Petrosino J."/>
            <person name="Pham C."/>
            <person name="Pham P."/>
            <person name="Pu L.-L."/>
            <person name="Qin X."/>
            <person name="Qu J."/>
            <person name="Reid J."/>
            <person name="Ross M."/>
            <person name="Ruth R."/>
            <person name="Saada N."/>
            <person name="San Lucas F."/>
            <person name="Santibanez J."/>
            <person name="Shang Y."/>
            <person name="Simmons D."/>
            <person name="Song X.-Z."/>
            <person name="Tang L.-Y."/>
            <person name="Thornton R."/>
            <person name="Warren J."/>
            <person name="Weissenberger G."/>
            <person name="Wilczek-Boney K."/>
            <person name="Worley K."/>
            <person name="Youmans B."/>
            <person name="Zhang J."/>
            <person name="Zhang L."/>
            <person name="Zhao Z."/>
            <person name="Zhou C."/>
            <person name="Zhu D."/>
            <person name="Zhu Y."/>
        </authorList>
    </citation>
    <scope>NUCLEOTIDE SEQUENCE [LARGE SCALE GENOMIC DNA]</scope>
    <source>
        <strain evidence="3 4">F0333</strain>
    </source>
</reference>